<proteinExistence type="predicted"/>
<dbReference type="Pfam" id="PF00293">
    <property type="entry name" value="NUDIX"/>
    <property type="match status" value="1"/>
</dbReference>
<dbReference type="Gene3D" id="3.90.79.10">
    <property type="entry name" value="Nucleoside Triphosphate Pyrophosphohydrolase"/>
    <property type="match status" value="1"/>
</dbReference>
<dbReference type="PROSITE" id="PS51462">
    <property type="entry name" value="NUDIX"/>
    <property type="match status" value="1"/>
</dbReference>
<reference evidence="2" key="1">
    <citation type="submission" date="2021-01" db="EMBL/GenBank/DDBJ databases">
        <authorList>
            <person name="Corre E."/>
            <person name="Pelletier E."/>
            <person name="Niang G."/>
            <person name="Scheremetjew M."/>
            <person name="Finn R."/>
            <person name="Kale V."/>
            <person name="Holt S."/>
            <person name="Cochrane G."/>
            <person name="Meng A."/>
            <person name="Brown T."/>
            <person name="Cohen L."/>
        </authorList>
    </citation>
    <scope>NUCLEOTIDE SEQUENCE</scope>
    <source>
        <strain evidence="2">CCMP 769</strain>
    </source>
</reference>
<dbReference type="AlphaFoldDB" id="A0A7S2ZFG6"/>
<evidence type="ECO:0000313" key="2">
    <source>
        <dbReference type="EMBL" id="CAE0038451.1"/>
    </source>
</evidence>
<gene>
    <name evidence="2" type="ORF">RMAR00112_LOCUS6409</name>
</gene>
<dbReference type="InterPro" id="IPR015797">
    <property type="entry name" value="NUDIX_hydrolase-like_dom_sf"/>
</dbReference>
<protein>
    <recommendedName>
        <fullName evidence="1">Nudix hydrolase domain-containing protein</fullName>
    </recommendedName>
</protein>
<sequence>MILRRACFVPGSLFQVSSGRGRKALTRLYSSESPEFSGKFSILDEKVSFQRYQTVYERLIRYPNGKRVSFDVFGNPRSDFKSVFVFPYDTRTKTVTLLREYIPGINEVMWGFPAGGFDPKKHKSLEDAARSELSEEAFLTGGSYFPMLESGGVSQDKYSKNMFHMFLVLNPVEDENPLPRDEEEYIQIVKGVTLPRLQKILAQGGMNLPSGFCGYRALDALSNPTPELASMLYER</sequence>
<dbReference type="SUPFAM" id="SSF55811">
    <property type="entry name" value="Nudix"/>
    <property type="match status" value="1"/>
</dbReference>
<accession>A0A7S2ZFG6</accession>
<evidence type="ECO:0000259" key="1">
    <source>
        <dbReference type="PROSITE" id="PS51462"/>
    </source>
</evidence>
<organism evidence="2">
    <name type="scientific">Rhodosorus marinus</name>
    <dbReference type="NCBI Taxonomy" id="101924"/>
    <lineage>
        <taxon>Eukaryota</taxon>
        <taxon>Rhodophyta</taxon>
        <taxon>Stylonematophyceae</taxon>
        <taxon>Stylonematales</taxon>
        <taxon>Stylonemataceae</taxon>
        <taxon>Rhodosorus</taxon>
    </lineage>
</organism>
<dbReference type="InterPro" id="IPR000086">
    <property type="entry name" value="NUDIX_hydrolase_dom"/>
</dbReference>
<feature type="domain" description="Nudix hydrolase" evidence="1">
    <location>
        <begin position="78"/>
        <end position="214"/>
    </location>
</feature>
<dbReference type="EMBL" id="HBHW01008486">
    <property type="protein sequence ID" value="CAE0038451.1"/>
    <property type="molecule type" value="Transcribed_RNA"/>
</dbReference>
<name>A0A7S2ZFG6_9RHOD</name>